<dbReference type="EMBL" id="JBBMEX010000002">
    <property type="protein sequence ID" value="MEQ2556949.1"/>
    <property type="molecule type" value="Genomic_DNA"/>
</dbReference>
<name>A0ABV1HB65_9FIRM</name>
<feature type="domain" description="Transglutaminase-like" evidence="2">
    <location>
        <begin position="195"/>
        <end position="251"/>
    </location>
</feature>
<evidence type="ECO:0000259" key="2">
    <source>
        <dbReference type="SMART" id="SM00460"/>
    </source>
</evidence>
<dbReference type="SMART" id="SM00460">
    <property type="entry name" value="TGc"/>
    <property type="match status" value="1"/>
</dbReference>
<reference evidence="3 4" key="1">
    <citation type="submission" date="2024-03" db="EMBL/GenBank/DDBJ databases">
        <title>Human intestinal bacterial collection.</title>
        <authorList>
            <person name="Pauvert C."/>
            <person name="Hitch T.C.A."/>
            <person name="Clavel T."/>
        </authorList>
    </citation>
    <scope>NUCLEOTIDE SEQUENCE [LARGE SCALE GENOMIC DNA]</scope>
    <source>
        <strain evidence="3 4">CLA-AA-H185</strain>
    </source>
</reference>
<proteinExistence type="predicted"/>
<dbReference type="PROSITE" id="PS51257">
    <property type="entry name" value="PROKAR_LIPOPROTEIN"/>
    <property type="match status" value="1"/>
</dbReference>
<dbReference type="Pfam" id="PF01841">
    <property type="entry name" value="Transglut_core"/>
    <property type="match status" value="1"/>
</dbReference>
<dbReference type="InterPro" id="IPR052557">
    <property type="entry name" value="CAP/Cytokinesis_protein"/>
</dbReference>
<accession>A0ABV1HB65</accession>
<dbReference type="InterPro" id="IPR038765">
    <property type="entry name" value="Papain-like_cys_pep_sf"/>
</dbReference>
<protein>
    <submittedName>
        <fullName evidence="3">Transglutaminase domain-containing protein</fullName>
    </submittedName>
</protein>
<evidence type="ECO:0000313" key="4">
    <source>
        <dbReference type="Proteomes" id="UP001454489"/>
    </source>
</evidence>
<keyword evidence="4" id="KW-1185">Reference proteome</keyword>
<dbReference type="InterPro" id="IPR002931">
    <property type="entry name" value="Transglutaminase-like"/>
</dbReference>
<evidence type="ECO:0000313" key="3">
    <source>
        <dbReference type="EMBL" id="MEQ2556949.1"/>
    </source>
</evidence>
<dbReference type="PANTHER" id="PTHR46333">
    <property type="entry name" value="CYTOKINESIS PROTEIN 3"/>
    <property type="match status" value="1"/>
</dbReference>
<evidence type="ECO:0000256" key="1">
    <source>
        <dbReference type="SAM" id="SignalP"/>
    </source>
</evidence>
<organism evidence="3 4">
    <name type="scientific">Maccoyibacter intestinihominis</name>
    <dbReference type="NCBI Taxonomy" id="3133499"/>
    <lineage>
        <taxon>Bacteria</taxon>
        <taxon>Bacillati</taxon>
        <taxon>Bacillota</taxon>
        <taxon>Clostridia</taxon>
        <taxon>Lachnospirales</taxon>
        <taxon>Lachnospiraceae</taxon>
        <taxon>Maccoyibacter</taxon>
    </lineage>
</organism>
<gene>
    <name evidence="3" type="ORF">WMO43_03510</name>
</gene>
<dbReference type="SUPFAM" id="SSF54001">
    <property type="entry name" value="Cysteine proteinases"/>
    <property type="match status" value="1"/>
</dbReference>
<keyword evidence="1" id="KW-0732">Signal</keyword>
<feature type="signal peptide" evidence="1">
    <location>
        <begin position="1"/>
        <end position="26"/>
    </location>
</feature>
<dbReference type="Proteomes" id="UP001454489">
    <property type="component" value="Unassembled WGS sequence"/>
</dbReference>
<dbReference type="Gene3D" id="3.10.620.30">
    <property type="match status" value="1"/>
</dbReference>
<sequence length="380" mass="43379">MELWKKCRIGILFLAMLCLITGCSPVDWKTAADTITEQASKEIKKPEEVESISTEAYAYQTLDEKTKKVYDEVLDAILKNKESVAVSTTEQEVLDNAYNAVNADYGGLFWVSGYMYTQHSRGDNIIGMDFSPSYTMEQSEREEIQAQIDSRVEELLTGIPTEASDYEKVKYVFETLIEQVDYNPDAENNQNIISVFLNGETVCQGYACATQYLLRLLNIQCAIVTGKADGDAHAWNLVRMDGDYYYLDTTWGNSRYYGKDRSAEKYVNYNYLGITSEEISTSHQADTIYTLPECTATADNYYVHEGLYFDQWDPDAIGEKYAAAWENGQKKVSVKFATPELYEQAVQFFIHDEKISNYCDGITTMYYIENKEQKILSISF</sequence>
<dbReference type="RefSeq" id="WP_353529973.1">
    <property type="nucleotide sequence ID" value="NZ_JBBMEX010000002.1"/>
</dbReference>
<feature type="chain" id="PRO_5046160624" evidence="1">
    <location>
        <begin position="27"/>
        <end position="380"/>
    </location>
</feature>
<comment type="caution">
    <text evidence="3">The sequence shown here is derived from an EMBL/GenBank/DDBJ whole genome shotgun (WGS) entry which is preliminary data.</text>
</comment>
<dbReference type="PANTHER" id="PTHR46333:SF2">
    <property type="entry name" value="CYTOKINESIS PROTEIN 3"/>
    <property type="match status" value="1"/>
</dbReference>